<name>A0A318HJ59_9MYCO</name>
<accession>A0A318HJ59</accession>
<dbReference type="EMBL" id="QJJU01000016">
    <property type="protein sequence ID" value="PXX05734.1"/>
    <property type="molecule type" value="Genomic_DNA"/>
</dbReference>
<proteinExistence type="predicted"/>
<comment type="caution">
    <text evidence="1">The sequence shown here is derived from an EMBL/GenBank/DDBJ whole genome shotgun (WGS) entry which is preliminary data.</text>
</comment>
<evidence type="ECO:0000313" key="2">
    <source>
        <dbReference type="Proteomes" id="UP000247781"/>
    </source>
</evidence>
<gene>
    <name evidence="1" type="ORF">C8E89_11644</name>
</gene>
<reference evidence="2" key="1">
    <citation type="submission" date="2018-05" db="EMBL/GenBank/DDBJ databases">
        <authorList>
            <person name="Deangelis K."/>
            <person name="Huntemann M."/>
            <person name="Clum A."/>
            <person name="Pillay M."/>
            <person name="Palaniappan K."/>
            <person name="Varghese N."/>
            <person name="Mikhailova N."/>
            <person name="Stamatis D."/>
            <person name="Reddy T."/>
            <person name="Daum C."/>
            <person name="Shapiro N."/>
            <person name="Ivanova N."/>
            <person name="Kyrpides N."/>
            <person name="Woyke T."/>
        </authorList>
    </citation>
    <scope>NUCLEOTIDE SEQUENCE [LARGE SCALE GENOMIC DNA]</scope>
    <source>
        <strain evidence="2">GAS496</strain>
    </source>
</reference>
<organism evidence="1 2">
    <name type="scientific">Mycolicibacterium moriokaense</name>
    <dbReference type="NCBI Taxonomy" id="39691"/>
    <lineage>
        <taxon>Bacteria</taxon>
        <taxon>Bacillati</taxon>
        <taxon>Actinomycetota</taxon>
        <taxon>Actinomycetes</taxon>
        <taxon>Mycobacteriales</taxon>
        <taxon>Mycobacteriaceae</taxon>
        <taxon>Mycolicibacterium</taxon>
    </lineage>
</organism>
<evidence type="ECO:0000313" key="1">
    <source>
        <dbReference type="EMBL" id="PXX05734.1"/>
    </source>
</evidence>
<protein>
    <submittedName>
        <fullName evidence="1">Uncharacterized protein</fullName>
    </submittedName>
</protein>
<dbReference type="AlphaFoldDB" id="A0A318HJ59"/>
<dbReference type="Proteomes" id="UP000247781">
    <property type="component" value="Unassembled WGS sequence"/>
</dbReference>
<reference evidence="1 2" key="2">
    <citation type="submission" date="2018-06" db="EMBL/GenBank/DDBJ databases">
        <title>Sequencing of bacterial isolates from soil warming experiment in Harvard Forest, Massachusetts, USA.</title>
        <authorList>
            <person name="Deangelis K.PhD."/>
        </authorList>
    </citation>
    <scope>NUCLEOTIDE SEQUENCE [LARGE SCALE GENOMIC DNA]</scope>
    <source>
        <strain evidence="1 2">GAS496</strain>
    </source>
</reference>
<keyword evidence="2" id="KW-1185">Reference proteome</keyword>
<sequence length="57" mass="6738">MKYCESPMKETAVAWSDDSRAGASPSTYRNSFVRQRFPIWWRPRTSRFALSREYVCA</sequence>